<dbReference type="SUPFAM" id="SSF56112">
    <property type="entry name" value="Protein kinase-like (PK-like)"/>
    <property type="match status" value="1"/>
</dbReference>
<organism evidence="11 12">
    <name type="scientific">Lactuca saligna</name>
    <name type="common">Willowleaf lettuce</name>
    <dbReference type="NCBI Taxonomy" id="75948"/>
    <lineage>
        <taxon>Eukaryota</taxon>
        <taxon>Viridiplantae</taxon>
        <taxon>Streptophyta</taxon>
        <taxon>Embryophyta</taxon>
        <taxon>Tracheophyta</taxon>
        <taxon>Spermatophyta</taxon>
        <taxon>Magnoliopsida</taxon>
        <taxon>eudicotyledons</taxon>
        <taxon>Gunneridae</taxon>
        <taxon>Pentapetalae</taxon>
        <taxon>asterids</taxon>
        <taxon>campanulids</taxon>
        <taxon>Asterales</taxon>
        <taxon>Asteraceae</taxon>
        <taxon>Cichorioideae</taxon>
        <taxon>Cichorieae</taxon>
        <taxon>Lactucinae</taxon>
        <taxon>Lactuca</taxon>
    </lineage>
</organism>
<dbReference type="InterPro" id="IPR011990">
    <property type="entry name" value="TPR-like_helical_dom_sf"/>
</dbReference>
<keyword evidence="5" id="KW-0677">Repeat</keyword>
<dbReference type="InterPro" id="IPR013210">
    <property type="entry name" value="LRR_N_plant-typ"/>
</dbReference>
<dbReference type="GO" id="GO:0004672">
    <property type="term" value="F:protein kinase activity"/>
    <property type="evidence" value="ECO:0007669"/>
    <property type="project" value="InterPro"/>
</dbReference>
<feature type="repeat" description="PPR" evidence="8">
    <location>
        <begin position="315"/>
        <end position="349"/>
    </location>
</feature>
<dbReference type="InterPro" id="IPR001245">
    <property type="entry name" value="Ser-Thr/Tyr_kinase_cat_dom"/>
</dbReference>
<dbReference type="EMBL" id="OX465078">
    <property type="protein sequence ID" value="CAI9273575.1"/>
    <property type="molecule type" value="Genomic_DNA"/>
</dbReference>
<feature type="domain" description="Leucine-rich repeat-containing N-terminal plant-type" evidence="10">
    <location>
        <begin position="516"/>
        <end position="556"/>
    </location>
</feature>
<evidence type="ECO:0000256" key="8">
    <source>
        <dbReference type="PROSITE-ProRule" id="PRU00708"/>
    </source>
</evidence>
<feature type="repeat" description="PPR" evidence="8">
    <location>
        <begin position="135"/>
        <end position="169"/>
    </location>
</feature>
<evidence type="ECO:0000256" key="3">
    <source>
        <dbReference type="ARBA" id="ARBA00022614"/>
    </source>
</evidence>
<dbReference type="InterPro" id="IPR044179">
    <property type="entry name" value="PPR5-like"/>
</dbReference>
<dbReference type="Pfam" id="PF07714">
    <property type="entry name" value="PK_Tyr_Ser-Thr"/>
    <property type="match status" value="1"/>
</dbReference>
<feature type="domain" description="Serine-threonine/tyrosine-protein kinase catalytic" evidence="9">
    <location>
        <begin position="880"/>
        <end position="951"/>
    </location>
</feature>
<dbReference type="SUPFAM" id="SSF48452">
    <property type="entry name" value="TPR-like"/>
    <property type="match status" value="1"/>
</dbReference>
<dbReference type="GO" id="GO:0016020">
    <property type="term" value="C:membrane"/>
    <property type="evidence" value="ECO:0007669"/>
    <property type="project" value="UniProtKB-SubCell"/>
</dbReference>
<keyword evidence="7" id="KW-0472">Membrane</keyword>
<dbReference type="InterPro" id="IPR011009">
    <property type="entry name" value="Kinase-like_dom_sf"/>
</dbReference>
<evidence type="ECO:0000259" key="9">
    <source>
        <dbReference type="Pfam" id="PF07714"/>
    </source>
</evidence>
<comment type="subcellular location">
    <subcellularLocation>
        <location evidence="1">Membrane</location>
        <topology evidence="1">Single-pass membrane protein</topology>
    </subcellularLocation>
</comment>
<dbReference type="Pfam" id="PF08263">
    <property type="entry name" value="LRRNT_2"/>
    <property type="match status" value="1"/>
</dbReference>
<dbReference type="NCBIfam" id="TIGR00756">
    <property type="entry name" value="PPR"/>
    <property type="match status" value="5"/>
</dbReference>
<dbReference type="GO" id="GO:0003729">
    <property type="term" value="F:mRNA binding"/>
    <property type="evidence" value="ECO:0007669"/>
    <property type="project" value="InterPro"/>
</dbReference>
<keyword evidence="6" id="KW-1133">Transmembrane helix</keyword>
<dbReference type="SUPFAM" id="SSF52058">
    <property type="entry name" value="L domain-like"/>
    <property type="match status" value="2"/>
</dbReference>
<dbReference type="Pfam" id="PF13041">
    <property type="entry name" value="PPR_2"/>
    <property type="match status" value="2"/>
</dbReference>
<dbReference type="PROSITE" id="PS51375">
    <property type="entry name" value="PPR"/>
    <property type="match status" value="7"/>
</dbReference>
<feature type="repeat" description="PPR" evidence="8">
    <location>
        <begin position="385"/>
        <end position="419"/>
    </location>
</feature>
<protein>
    <recommendedName>
        <fullName evidence="13">Protein kinase domain-containing protein</fullName>
    </recommendedName>
</protein>
<evidence type="ECO:0000256" key="1">
    <source>
        <dbReference type="ARBA" id="ARBA00004167"/>
    </source>
</evidence>
<accession>A0AA35YGI4</accession>
<evidence type="ECO:0000256" key="6">
    <source>
        <dbReference type="ARBA" id="ARBA00022989"/>
    </source>
</evidence>
<dbReference type="Pfam" id="PF01535">
    <property type="entry name" value="PPR"/>
    <property type="match status" value="2"/>
</dbReference>
<dbReference type="Pfam" id="PF13812">
    <property type="entry name" value="PPR_3"/>
    <property type="match status" value="1"/>
</dbReference>
<dbReference type="FunFam" id="3.80.10.10:FF:000095">
    <property type="entry name" value="LRR receptor-like serine/threonine-protein kinase GSO1"/>
    <property type="match status" value="1"/>
</dbReference>
<proteinExistence type="inferred from homology"/>
<feature type="repeat" description="PPR" evidence="8">
    <location>
        <begin position="210"/>
        <end position="244"/>
    </location>
</feature>
<gene>
    <name evidence="11" type="ORF">LSALG_LOCUS13713</name>
</gene>
<dbReference type="Proteomes" id="UP001177003">
    <property type="component" value="Chromosome 2"/>
</dbReference>
<evidence type="ECO:0000256" key="2">
    <source>
        <dbReference type="ARBA" id="ARBA00007626"/>
    </source>
</evidence>
<dbReference type="Gene3D" id="3.80.10.10">
    <property type="entry name" value="Ribonuclease Inhibitor"/>
    <property type="match status" value="3"/>
</dbReference>
<dbReference type="PANTHER" id="PTHR47874">
    <property type="entry name" value="EXPRESSED PROTEIN"/>
    <property type="match status" value="1"/>
</dbReference>
<evidence type="ECO:0000256" key="5">
    <source>
        <dbReference type="ARBA" id="ARBA00022737"/>
    </source>
</evidence>
<feature type="repeat" description="PPR" evidence="8">
    <location>
        <begin position="421"/>
        <end position="455"/>
    </location>
</feature>
<dbReference type="InterPro" id="IPR002885">
    <property type="entry name" value="PPR_rpt"/>
</dbReference>
<dbReference type="Gene3D" id="1.25.40.10">
    <property type="entry name" value="Tetratricopeptide repeat domain"/>
    <property type="match status" value="3"/>
</dbReference>
<evidence type="ECO:0000313" key="11">
    <source>
        <dbReference type="EMBL" id="CAI9273575.1"/>
    </source>
</evidence>
<dbReference type="PANTHER" id="PTHR47874:SF5">
    <property type="entry name" value="PENTATRICOPEPTIDE REPEAT-CONTAINING PROTEIN PPR5 HOMOLOG, CHLOROPLASTIC"/>
    <property type="match status" value="1"/>
</dbReference>
<comment type="similarity">
    <text evidence="2">Belongs to the PPR family. P subfamily.</text>
</comment>
<dbReference type="AlphaFoldDB" id="A0AA35YGI4"/>
<dbReference type="Gene3D" id="1.10.510.10">
    <property type="entry name" value="Transferase(Phosphotransferase) domain 1"/>
    <property type="match status" value="1"/>
</dbReference>
<evidence type="ECO:0000259" key="10">
    <source>
        <dbReference type="Pfam" id="PF08263"/>
    </source>
</evidence>
<sequence length="1028" mass="114968">MSANLFNGSLHFHSGTTTHMNFTHISALNYRFSHQFPHKKPKPTTTRYTVICSSTIRPKRNSKSVENTEAHDLVRMLLRNSNNDKSLLSTLNKYVKLVRTEHCFLLFEELGKSEKWLQCLEVFRWMQKQRWYVADNGVYSKLISVMGKKGQTRMAMWLFSEMRNSGCRPDTSVYNSLITAHLHSKDKPKALSKALGYFDKMKGTERCKPSIVTYNILLRASAQAKNIVQVETLFKDLEESICTPDIFTFNGVMDAYGKNGMINEMERVLARMKSNQIKPDIITYNLLIDSYGRKQEFEKMEQVFKSLLRSKERPTVSTFNSMITNYGKARLRDKAELVFEKITDMGYAPNFITYECMIMMYGSCDCVSKARGIYDKMIESEKQVKVSSLNAMLNVYCVNGLPLEADKLFESASNSGVIPVDSSTYKLLYKSYTKSNMKELLQKLLKHMDRDGIVPNKRFFLDALGALGSSRSESKPEYIGSKVRFNRVRKFSKKLNEEHSQVKVFFVGFHLSGDNESDFRALLSFKSMISSDPYGALSSWGNTTSFHFCEWNGVSCGKRHGRVTALVLKSQGLEGMLSPYVGNLSFLGFFSLFNNSFQGSIPHELGRLSRIRVIVLGHNKFNGLIPTNLSRCSNIEKLVLNHNQLVGSIPKEMGFLSKLKILVVEDNKLTGGIPAVLGNLTSMKIFSAARNPLGLGGSIPDTLGHWKSLTTLYLDGCSLSGTIPHSLYNLLLLTNLSLAENQLIGVLPSAIGALLPHLESLQLHHNQLTGPLPPSISNCSKLTVIEMSDNNFIGRLKIDFSRLENLYSVTIGSNMYGFGEADDMKFIDALKNCSRLAILDLYNSSFQGVLPTSIGNLSNQLSFLQLGGNQFSGNLPSSIARFLGTNSNQNSTSGIRGTVGYAPPEYGVGSEMTSSGDVYSFGILLLEVMTGKRPTDDIFNEDLNLHKFADMALPDHVTDVIDDGLLDILQEDAIATQYTLAYANKIEDCLASTIKIGVSCSVDSPQQRMNIENVVHELQHILEKLQHI</sequence>
<reference evidence="11" key="1">
    <citation type="submission" date="2023-04" db="EMBL/GenBank/DDBJ databases">
        <authorList>
            <person name="Vijverberg K."/>
            <person name="Xiong W."/>
            <person name="Schranz E."/>
        </authorList>
    </citation>
    <scope>NUCLEOTIDE SEQUENCE</scope>
</reference>
<dbReference type="InterPro" id="IPR001611">
    <property type="entry name" value="Leu-rich_rpt"/>
</dbReference>
<name>A0AA35YGI4_LACSI</name>
<keyword evidence="4" id="KW-0812">Transmembrane</keyword>
<feature type="repeat" description="PPR" evidence="8">
    <location>
        <begin position="245"/>
        <end position="279"/>
    </location>
</feature>
<evidence type="ECO:0000256" key="7">
    <source>
        <dbReference type="ARBA" id="ARBA00023136"/>
    </source>
</evidence>
<evidence type="ECO:0000256" key="4">
    <source>
        <dbReference type="ARBA" id="ARBA00022692"/>
    </source>
</evidence>
<dbReference type="Pfam" id="PF00560">
    <property type="entry name" value="LRR_1"/>
    <property type="match status" value="2"/>
</dbReference>
<evidence type="ECO:0000313" key="12">
    <source>
        <dbReference type="Proteomes" id="UP001177003"/>
    </source>
</evidence>
<dbReference type="InterPro" id="IPR032675">
    <property type="entry name" value="LRR_dom_sf"/>
</dbReference>
<feature type="repeat" description="PPR" evidence="8">
    <location>
        <begin position="280"/>
        <end position="314"/>
    </location>
</feature>
<evidence type="ECO:0008006" key="13">
    <source>
        <dbReference type="Google" id="ProtNLM"/>
    </source>
</evidence>
<keyword evidence="3" id="KW-0433">Leucine-rich repeat</keyword>
<keyword evidence="12" id="KW-1185">Reference proteome</keyword>